<dbReference type="Proteomes" id="UP000257109">
    <property type="component" value="Unassembled WGS sequence"/>
</dbReference>
<evidence type="ECO:0000313" key="2">
    <source>
        <dbReference type="Proteomes" id="UP000257109"/>
    </source>
</evidence>
<dbReference type="AlphaFoldDB" id="A0A371GP18"/>
<name>A0A371GP18_MUCPR</name>
<protein>
    <submittedName>
        <fullName evidence="1">Uncharacterized protein</fullName>
    </submittedName>
</protein>
<organism evidence="1 2">
    <name type="scientific">Mucuna pruriens</name>
    <name type="common">Velvet bean</name>
    <name type="synonym">Dolichos pruriens</name>
    <dbReference type="NCBI Taxonomy" id="157652"/>
    <lineage>
        <taxon>Eukaryota</taxon>
        <taxon>Viridiplantae</taxon>
        <taxon>Streptophyta</taxon>
        <taxon>Embryophyta</taxon>
        <taxon>Tracheophyta</taxon>
        <taxon>Spermatophyta</taxon>
        <taxon>Magnoliopsida</taxon>
        <taxon>eudicotyledons</taxon>
        <taxon>Gunneridae</taxon>
        <taxon>Pentapetalae</taxon>
        <taxon>rosids</taxon>
        <taxon>fabids</taxon>
        <taxon>Fabales</taxon>
        <taxon>Fabaceae</taxon>
        <taxon>Papilionoideae</taxon>
        <taxon>50 kb inversion clade</taxon>
        <taxon>NPAAA clade</taxon>
        <taxon>indigoferoid/millettioid clade</taxon>
        <taxon>Phaseoleae</taxon>
        <taxon>Mucuna</taxon>
    </lineage>
</organism>
<sequence>MRYQFGQSHWNHYPYVVIVNQHYQRHIVNNTHSFRRIKINLTKPLTKRLTRDMVCKTSLGMRLMFISN</sequence>
<reference evidence="1" key="1">
    <citation type="submission" date="2018-05" db="EMBL/GenBank/DDBJ databases">
        <title>Draft genome of Mucuna pruriens seed.</title>
        <authorList>
            <person name="Nnadi N.E."/>
            <person name="Vos R."/>
            <person name="Hasami M.H."/>
            <person name="Devisetty U.K."/>
            <person name="Aguiy J.C."/>
        </authorList>
    </citation>
    <scope>NUCLEOTIDE SEQUENCE [LARGE SCALE GENOMIC DNA]</scope>
    <source>
        <strain evidence="1">JCA_2017</strain>
    </source>
</reference>
<keyword evidence="2" id="KW-1185">Reference proteome</keyword>
<dbReference type="EMBL" id="QJKJ01004912">
    <property type="protein sequence ID" value="RDX92266.1"/>
    <property type="molecule type" value="Genomic_DNA"/>
</dbReference>
<feature type="non-terminal residue" evidence="1">
    <location>
        <position position="1"/>
    </location>
</feature>
<proteinExistence type="predicted"/>
<gene>
    <name evidence="1" type="ORF">CR513_25632</name>
</gene>
<comment type="caution">
    <text evidence="1">The sequence shown here is derived from an EMBL/GenBank/DDBJ whole genome shotgun (WGS) entry which is preliminary data.</text>
</comment>
<accession>A0A371GP18</accession>
<evidence type="ECO:0000313" key="1">
    <source>
        <dbReference type="EMBL" id="RDX92266.1"/>
    </source>
</evidence>